<dbReference type="OrthoDB" id="287806at2"/>
<sequence length="152" mass="16589">MDINTSLSKLADSTPEGRIRLFACDCCSRLIPVFPDLDLEKLILFGQNRSSGKTDQDSLLSLRNHFGKIYNSLYPGYGDPSPKTLALSSAGEVAFTDSSLDAAINALEFSADAIAKKAAYNATDTEYDRVYDDAYALERGAQSGMLHRFFGV</sequence>
<dbReference type="RefSeq" id="WP_145184320.1">
    <property type="nucleotide sequence ID" value="NZ_CP036266.1"/>
</dbReference>
<evidence type="ECO:0000313" key="2">
    <source>
        <dbReference type="Proteomes" id="UP000320421"/>
    </source>
</evidence>
<dbReference type="Proteomes" id="UP000320421">
    <property type="component" value="Chromosome"/>
</dbReference>
<reference evidence="1 2" key="1">
    <citation type="submission" date="2019-02" db="EMBL/GenBank/DDBJ databases">
        <title>Deep-cultivation of Planctomycetes and their phenomic and genomic characterization uncovers novel biology.</title>
        <authorList>
            <person name="Wiegand S."/>
            <person name="Jogler M."/>
            <person name="Boedeker C."/>
            <person name="Pinto D."/>
            <person name="Vollmers J."/>
            <person name="Rivas-Marin E."/>
            <person name="Kohn T."/>
            <person name="Peeters S.H."/>
            <person name="Heuer A."/>
            <person name="Rast P."/>
            <person name="Oberbeckmann S."/>
            <person name="Bunk B."/>
            <person name="Jeske O."/>
            <person name="Meyerdierks A."/>
            <person name="Storesund J.E."/>
            <person name="Kallscheuer N."/>
            <person name="Luecker S."/>
            <person name="Lage O.M."/>
            <person name="Pohl T."/>
            <person name="Merkel B.J."/>
            <person name="Hornburger P."/>
            <person name="Mueller R.-W."/>
            <person name="Bruemmer F."/>
            <person name="Labrenz M."/>
            <person name="Spormann A.M."/>
            <person name="Op den Camp H."/>
            <person name="Overmann J."/>
            <person name="Amann R."/>
            <person name="Jetten M.S.M."/>
            <person name="Mascher T."/>
            <person name="Medema M.H."/>
            <person name="Devos D.P."/>
            <person name="Kaster A.-K."/>
            <person name="Ovreas L."/>
            <person name="Rohde M."/>
            <person name="Galperin M.Y."/>
            <person name="Jogler C."/>
        </authorList>
    </citation>
    <scope>NUCLEOTIDE SEQUENCE [LARGE SCALE GENOMIC DNA]</scope>
    <source>
        <strain evidence="1 2">HG66A1</strain>
    </source>
</reference>
<protein>
    <submittedName>
        <fullName evidence="1">Uncharacterized protein</fullName>
    </submittedName>
</protein>
<gene>
    <name evidence="1" type="ORF">HG66A1_26730</name>
</gene>
<proteinExistence type="predicted"/>
<organism evidence="1 2">
    <name type="scientific">Gimesia chilikensis</name>
    <dbReference type="NCBI Taxonomy" id="2605989"/>
    <lineage>
        <taxon>Bacteria</taxon>
        <taxon>Pseudomonadati</taxon>
        <taxon>Planctomycetota</taxon>
        <taxon>Planctomycetia</taxon>
        <taxon>Planctomycetales</taxon>
        <taxon>Planctomycetaceae</taxon>
        <taxon>Gimesia</taxon>
    </lineage>
</organism>
<dbReference type="EMBL" id="CP036266">
    <property type="protein sequence ID" value="QDT20883.1"/>
    <property type="molecule type" value="Genomic_DNA"/>
</dbReference>
<keyword evidence="2" id="KW-1185">Reference proteome</keyword>
<evidence type="ECO:0000313" key="1">
    <source>
        <dbReference type="EMBL" id="QDT20883.1"/>
    </source>
</evidence>
<dbReference type="AlphaFoldDB" id="A0A517PND7"/>
<accession>A0A517PND7</accession>
<name>A0A517PND7_9PLAN</name>